<dbReference type="EMBL" id="GL376633">
    <property type="status" value="NOT_ANNOTATED_CDS"/>
    <property type="molecule type" value="Genomic_DNA"/>
</dbReference>
<dbReference type="GO" id="GO:0016192">
    <property type="term" value="P:vesicle-mediated transport"/>
    <property type="evidence" value="ECO:0007669"/>
    <property type="project" value="InterPro"/>
</dbReference>
<dbReference type="InterPro" id="IPR010989">
    <property type="entry name" value="SNARE"/>
</dbReference>
<dbReference type="OMA" id="MITQIRN"/>
<reference evidence="4" key="2">
    <citation type="submission" date="2010-04" db="EMBL/GenBank/DDBJ databases">
        <authorList>
            <person name="Buell R."/>
            <person name="Hamilton J."/>
            <person name="Hostetler J."/>
        </authorList>
    </citation>
    <scope>NUCLEOTIDE SEQUENCE [LARGE SCALE GENOMIC DNA]</scope>
    <source>
        <strain evidence="4">DAOM:BR144</strain>
    </source>
</reference>
<dbReference type="PROSITE" id="PS50192">
    <property type="entry name" value="T_SNARE"/>
    <property type="match status" value="1"/>
</dbReference>
<dbReference type="AlphaFoldDB" id="K3WKN3"/>
<name>K3WKN3_GLOUD</name>
<proteinExistence type="predicted"/>
<reference evidence="4" key="1">
    <citation type="journal article" date="2010" name="Genome Biol.">
        <title>Genome sequence of the necrotrophic plant pathogen Pythium ultimum reveals original pathogenicity mechanisms and effector repertoire.</title>
        <authorList>
            <person name="Levesque C.A."/>
            <person name="Brouwer H."/>
            <person name="Cano L."/>
            <person name="Hamilton J.P."/>
            <person name="Holt C."/>
            <person name="Huitema E."/>
            <person name="Raffaele S."/>
            <person name="Robideau G.P."/>
            <person name="Thines M."/>
            <person name="Win J."/>
            <person name="Zerillo M.M."/>
            <person name="Beakes G.W."/>
            <person name="Boore J.L."/>
            <person name="Busam D."/>
            <person name="Dumas B."/>
            <person name="Ferriera S."/>
            <person name="Fuerstenberg S.I."/>
            <person name="Gachon C.M."/>
            <person name="Gaulin E."/>
            <person name="Govers F."/>
            <person name="Grenville-Briggs L."/>
            <person name="Horner N."/>
            <person name="Hostetler J."/>
            <person name="Jiang R.H."/>
            <person name="Johnson J."/>
            <person name="Krajaejun T."/>
            <person name="Lin H."/>
            <person name="Meijer H.J."/>
            <person name="Moore B."/>
            <person name="Morris P."/>
            <person name="Phuntmart V."/>
            <person name="Puiu D."/>
            <person name="Shetty J."/>
            <person name="Stajich J.E."/>
            <person name="Tripathy S."/>
            <person name="Wawra S."/>
            <person name="van West P."/>
            <person name="Whitty B.R."/>
            <person name="Coutinho P.M."/>
            <person name="Henrissat B."/>
            <person name="Martin F."/>
            <person name="Thomas P.D."/>
            <person name="Tyler B.M."/>
            <person name="De Vries R.P."/>
            <person name="Kamoun S."/>
            <person name="Yandell M."/>
            <person name="Tisserat N."/>
            <person name="Buell C.R."/>
        </authorList>
    </citation>
    <scope>NUCLEOTIDE SEQUENCE</scope>
    <source>
        <strain evidence="4">DAOM:BR144</strain>
    </source>
</reference>
<feature type="transmembrane region" description="Helical" evidence="1">
    <location>
        <begin position="207"/>
        <end position="227"/>
    </location>
</feature>
<evidence type="ECO:0000256" key="1">
    <source>
        <dbReference type="SAM" id="Phobius"/>
    </source>
</evidence>
<accession>K3WKN3</accession>
<dbReference type="HOGENOM" id="CLU_1269155_0_0_1"/>
<dbReference type="EnsemblProtists" id="PYU1_T005525">
    <property type="protein sequence ID" value="PYU1_T005525"/>
    <property type="gene ID" value="PYU1_G005514"/>
</dbReference>
<dbReference type="InterPro" id="IPR000727">
    <property type="entry name" value="T_SNARE_dom"/>
</dbReference>
<keyword evidence="4" id="KW-1185">Reference proteome</keyword>
<evidence type="ECO:0000313" key="4">
    <source>
        <dbReference type="Proteomes" id="UP000019132"/>
    </source>
</evidence>
<evidence type="ECO:0000313" key="3">
    <source>
        <dbReference type="EnsemblProtists" id="PYU1_T005525"/>
    </source>
</evidence>
<dbReference type="SUPFAM" id="SSF47661">
    <property type="entry name" value="t-snare proteins"/>
    <property type="match status" value="1"/>
</dbReference>
<dbReference type="VEuPathDB" id="FungiDB:PYU1_G005514"/>
<protein>
    <recommendedName>
        <fullName evidence="2">t-SNARE coiled-coil homology domain-containing protein</fullName>
    </recommendedName>
</protein>
<reference evidence="3" key="3">
    <citation type="submission" date="2015-02" db="UniProtKB">
        <authorList>
            <consortium name="EnsemblProtists"/>
        </authorList>
    </citation>
    <scope>IDENTIFICATION</scope>
    <source>
        <strain evidence="3">DAOM BR144</strain>
    </source>
</reference>
<keyword evidence="1" id="KW-0472">Membrane</keyword>
<dbReference type="Gene3D" id="1.20.5.110">
    <property type="match status" value="1"/>
</dbReference>
<evidence type="ECO:0000259" key="2">
    <source>
        <dbReference type="PROSITE" id="PS50192"/>
    </source>
</evidence>
<keyword evidence="1" id="KW-0812">Transmembrane</keyword>
<feature type="domain" description="T-SNARE coiled-coil homology" evidence="2">
    <location>
        <begin position="134"/>
        <end position="196"/>
    </location>
</feature>
<dbReference type="GO" id="GO:0016020">
    <property type="term" value="C:membrane"/>
    <property type="evidence" value="ECO:0007669"/>
    <property type="project" value="InterPro"/>
</dbReference>
<dbReference type="Proteomes" id="UP000019132">
    <property type="component" value="Unassembled WGS sequence"/>
</dbReference>
<keyword evidence="1" id="KW-1133">Transmembrane helix</keyword>
<dbReference type="eggNOG" id="ENOG502S6Y3">
    <property type="taxonomic scope" value="Eukaryota"/>
</dbReference>
<dbReference type="SMART" id="SM00397">
    <property type="entry name" value="t_SNARE"/>
    <property type="match status" value="1"/>
</dbReference>
<organism evidence="3 4">
    <name type="scientific">Globisporangium ultimum (strain ATCC 200006 / CBS 805.95 / DAOM BR144)</name>
    <name type="common">Pythium ultimum</name>
    <dbReference type="NCBI Taxonomy" id="431595"/>
    <lineage>
        <taxon>Eukaryota</taxon>
        <taxon>Sar</taxon>
        <taxon>Stramenopiles</taxon>
        <taxon>Oomycota</taxon>
        <taxon>Peronosporomycetes</taxon>
        <taxon>Pythiales</taxon>
        <taxon>Pythiaceae</taxon>
        <taxon>Globisporangium</taxon>
    </lineage>
</organism>
<sequence length="230" mass="25419">MAAVATPLQKEDTLTIILDLADAKRALPQLRASVNAIETLLSTPNALRSEADYAANVTPKVDAVTLQYQSLARFLQEHKKQKDGAHEKEFRSVQREFVVVMQELQEVQKQCAIRREELCDADFLATTNVTSVDLQVAKEEVVEAGQIASEAAVVKQLFQQVGAIVAEQGKGVDQIQHKVETIRIEIGRGVDELQHAQRLQREAQRKYLYAACLALAIVAIIVVPIVVKLA</sequence>
<dbReference type="InParanoid" id="K3WKN3"/>